<organism evidence="2 3">
    <name type="scientific">Meloidogyne javanica</name>
    <name type="common">Root-knot nematode worm</name>
    <dbReference type="NCBI Taxonomy" id="6303"/>
    <lineage>
        <taxon>Eukaryota</taxon>
        <taxon>Metazoa</taxon>
        <taxon>Ecdysozoa</taxon>
        <taxon>Nematoda</taxon>
        <taxon>Chromadorea</taxon>
        <taxon>Rhabditida</taxon>
        <taxon>Tylenchina</taxon>
        <taxon>Tylenchomorpha</taxon>
        <taxon>Tylenchoidea</taxon>
        <taxon>Meloidogynidae</taxon>
        <taxon>Meloidogyninae</taxon>
        <taxon>Meloidogyne</taxon>
        <taxon>Meloidogyne incognita group</taxon>
    </lineage>
</organism>
<protein>
    <submittedName>
        <fullName evidence="3">Uncharacterized protein</fullName>
    </submittedName>
</protein>
<dbReference type="Proteomes" id="UP000887561">
    <property type="component" value="Unplaced"/>
</dbReference>
<accession>A0A915LKQ2</accession>
<sequence>MIYSYNNAQELSEDDMKSFIQKRLSNMLITVNFEGYKELLKEYLKFVKSENEEILIEKNINVNRLLNNKTQNLEQFVNIINEEILPFEKISIIGYMKAYDTLELRANYVMDSLEKMDVYNIDEIQFCSNENEFTRHTPLTNLKNAEYFEDTDNPIIYPAIFSQLPKTKEKINIEKYLPLNYTYKVPQEFISQRECSTILNIINNNPKIPFYVFYNTDYLTNLFERENEGKEEHEYLDENIYLEIRVGNNKTAIPHPRGKLLNTITQYCIGLINQQSSGHQGETSGGNFGDTSGSEQ</sequence>
<keyword evidence="2" id="KW-1185">Reference proteome</keyword>
<feature type="region of interest" description="Disordered" evidence="1">
    <location>
        <begin position="276"/>
        <end position="296"/>
    </location>
</feature>
<proteinExistence type="predicted"/>
<dbReference type="WBParaSite" id="scaffold1375_cov215.g3009">
    <property type="protein sequence ID" value="scaffold1375_cov215.g3009"/>
    <property type="gene ID" value="scaffold1375_cov215.g3009"/>
</dbReference>
<evidence type="ECO:0000256" key="1">
    <source>
        <dbReference type="SAM" id="MobiDB-lite"/>
    </source>
</evidence>
<evidence type="ECO:0000313" key="2">
    <source>
        <dbReference type="Proteomes" id="UP000887561"/>
    </source>
</evidence>
<dbReference type="AlphaFoldDB" id="A0A915LKQ2"/>
<name>A0A915LKQ2_MELJA</name>
<evidence type="ECO:0000313" key="3">
    <source>
        <dbReference type="WBParaSite" id="scaffold1375_cov215.g3009"/>
    </source>
</evidence>
<reference evidence="3" key="1">
    <citation type="submission" date="2022-11" db="UniProtKB">
        <authorList>
            <consortium name="WormBaseParasite"/>
        </authorList>
    </citation>
    <scope>IDENTIFICATION</scope>
</reference>